<dbReference type="KEGG" id="pdf:CD630DERM_28380"/>
<dbReference type="EMBL" id="LK932849">
    <property type="protein sequence ID" value="CDS95198.1"/>
    <property type="molecule type" value="Genomic_DNA"/>
</dbReference>
<evidence type="ECO:0000313" key="11">
    <source>
        <dbReference type="EMBL" id="CDS95198.1"/>
    </source>
</evidence>
<dbReference type="SUPFAM" id="SSF46689">
    <property type="entry name" value="Homeodomain-like"/>
    <property type="match status" value="1"/>
</dbReference>
<dbReference type="SUPFAM" id="SSF52172">
    <property type="entry name" value="CheY-like"/>
    <property type="match status" value="1"/>
</dbReference>
<evidence type="ECO:0000256" key="2">
    <source>
        <dbReference type="ARBA" id="ARBA00023015"/>
    </source>
</evidence>
<evidence type="ECO:0000313" key="9">
    <source>
        <dbReference type="EMBL" id="CDS88595.1"/>
    </source>
</evidence>
<dbReference type="GeneID" id="66355247"/>
<dbReference type="EMBL" id="LK932411">
    <property type="protein sequence ID" value="CDS89206.1"/>
    <property type="molecule type" value="Genomic_DNA"/>
</dbReference>
<evidence type="ECO:0000313" key="16">
    <source>
        <dbReference type="Proteomes" id="UP000189137"/>
    </source>
</evidence>
<evidence type="ECO:0000259" key="8">
    <source>
        <dbReference type="PROSITE" id="PS50110"/>
    </source>
</evidence>
<gene>
    <name evidence="11" type="ORF">BN1095_20147</name>
    <name evidence="9" type="ORF">BN1096_700057</name>
    <name evidence="10" type="ORF">BN1097_710058</name>
    <name evidence="12" type="ORF">KRM00_001818</name>
    <name evidence="15" type="ORF">SAMEA1402366_02459</name>
    <name evidence="14" type="ORF">SAMEA1402399_00798</name>
    <name evidence="13" type="ORF">SAMEA3375112_02055</name>
</gene>
<evidence type="ECO:0000313" key="10">
    <source>
        <dbReference type="EMBL" id="CDS89206.1"/>
    </source>
</evidence>
<name>A0A031WFC1_CLODI</name>
<evidence type="ECO:0000256" key="3">
    <source>
        <dbReference type="ARBA" id="ARBA00023125"/>
    </source>
</evidence>
<dbReference type="Pfam" id="PF12833">
    <property type="entry name" value="HTH_18"/>
    <property type="match status" value="1"/>
</dbReference>
<reference evidence="14 18" key="3">
    <citation type="submission" date="2019-02" db="EMBL/GenBank/DDBJ databases">
        <authorList>
            <consortium name="Pathogen Informatics"/>
        </authorList>
    </citation>
    <scope>NUCLEOTIDE SEQUENCE [LARGE SCALE GENOMIC DNA]</scope>
    <source>
        <strain evidence="18">clo34</strain>
        <strain evidence="14">Clo34</strain>
        <strain evidence="15">Tl291</strain>
        <strain evidence="17">tl291</strain>
        <strain evidence="13 16">VRECD0157</strain>
    </source>
</reference>
<dbReference type="PROSITE" id="PS50110">
    <property type="entry name" value="RESPONSE_REGULATORY"/>
    <property type="match status" value="1"/>
</dbReference>
<evidence type="ECO:0000313" key="14">
    <source>
        <dbReference type="EMBL" id="VFD29791.1"/>
    </source>
</evidence>
<dbReference type="PANTHER" id="PTHR43280">
    <property type="entry name" value="ARAC-FAMILY TRANSCRIPTIONAL REGULATOR"/>
    <property type="match status" value="1"/>
</dbReference>
<dbReference type="Proteomes" id="UP000189137">
    <property type="component" value="Unassembled WGS sequence"/>
</dbReference>
<evidence type="ECO:0000313" key="17">
    <source>
        <dbReference type="Proteomes" id="UP000372533"/>
    </source>
</evidence>
<dbReference type="Proteomes" id="UP000878956">
    <property type="component" value="Unassembled WGS sequence"/>
</dbReference>
<dbReference type="PANTHER" id="PTHR43280:SF28">
    <property type="entry name" value="HTH-TYPE TRANSCRIPTIONAL ACTIVATOR RHAS"/>
    <property type="match status" value="1"/>
</dbReference>
<evidence type="ECO:0000256" key="1">
    <source>
        <dbReference type="ARBA" id="ARBA00018672"/>
    </source>
</evidence>
<dbReference type="Proteomes" id="UP000411588">
    <property type="component" value="Unassembled WGS sequence"/>
</dbReference>
<evidence type="ECO:0000259" key="7">
    <source>
        <dbReference type="PROSITE" id="PS01124"/>
    </source>
</evidence>
<dbReference type="InterPro" id="IPR011006">
    <property type="entry name" value="CheY-like_superfamily"/>
</dbReference>
<dbReference type="EMBL" id="LK932525">
    <property type="protein sequence ID" value="CDS88595.1"/>
    <property type="molecule type" value="Genomic_DNA"/>
</dbReference>
<keyword evidence="6" id="KW-0597">Phosphoprotein</keyword>
<comment type="function">
    <text evidence="5">May play the central regulatory role in sporulation. It may be an element of the effector pathway responsible for the activation of sporulation genes in response to nutritional stress. Spo0A may act in concert with spo0H (a sigma factor) to control the expression of some genes that are critical to the sporulation process.</text>
</comment>
<dbReference type="Proteomes" id="UP000372533">
    <property type="component" value="Unassembled WGS sequence"/>
</dbReference>
<dbReference type="EMBL" id="CAAJVP010000011">
    <property type="protein sequence ID" value="VHY11668.1"/>
    <property type="molecule type" value="Genomic_DNA"/>
</dbReference>
<evidence type="ECO:0000313" key="12">
    <source>
        <dbReference type="EMBL" id="HBH1542336.1"/>
    </source>
</evidence>
<organism evidence="11">
    <name type="scientific">Clostridioides difficile</name>
    <name type="common">Peptoclostridium difficile</name>
    <dbReference type="NCBI Taxonomy" id="1496"/>
    <lineage>
        <taxon>Bacteria</taxon>
        <taxon>Bacillati</taxon>
        <taxon>Bacillota</taxon>
        <taxon>Clostridia</taxon>
        <taxon>Peptostreptococcales</taxon>
        <taxon>Peptostreptococcaceae</taxon>
        <taxon>Clostridioides</taxon>
    </lineage>
</organism>
<evidence type="ECO:0000313" key="15">
    <source>
        <dbReference type="EMBL" id="VHY11668.1"/>
    </source>
</evidence>
<reference evidence="12" key="4">
    <citation type="submission" date="2021-06" db="EMBL/GenBank/DDBJ databases">
        <authorList>
            <consortium name="NCBI Pathogen Detection Project"/>
        </authorList>
    </citation>
    <scope>NUCLEOTIDE SEQUENCE</scope>
    <source>
        <strain evidence="12">HN1000</strain>
    </source>
</reference>
<dbReference type="EMBL" id="CAADAN010000002">
    <property type="protein sequence ID" value="VFD29791.1"/>
    <property type="molecule type" value="Genomic_DNA"/>
</dbReference>
<evidence type="ECO:0000256" key="6">
    <source>
        <dbReference type="PROSITE-ProRule" id="PRU00169"/>
    </source>
</evidence>
<dbReference type="SMART" id="SM00448">
    <property type="entry name" value="REC"/>
    <property type="match status" value="1"/>
</dbReference>
<dbReference type="PROSITE" id="PS01124">
    <property type="entry name" value="HTH_ARAC_FAMILY_2"/>
    <property type="match status" value="1"/>
</dbReference>
<proteinExistence type="predicted"/>
<protein>
    <recommendedName>
        <fullName evidence="1">Stage 0 sporulation protein A homolog</fullName>
    </recommendedName>
</protein>
<dbReference type="Gene3D" id="1.10.10.60">
    <property type="entry name" value="Homeodomain-like"/>
    <property type="match status" value="2"/>
</dbReference>
<feature type="modified residue" description="4-aspartylphosphate" evidence="6">
    <location>
        <position position="55"/>
    </location>
</feature>
<dbReference type="InterPro" id="IPR009057">
    <property type="entry name" value="Homeodomain-like_sf"/>
</dbReference>
<accession>A0A031WFC1</accession>
<evidence type="ECO:0000256" key="5">
    <source>
        <dbReference type="ARBA" id="ARBA00024867"/>
    </source>
</evidence>
<dbReference type="OMA" id="IMTAFEM"/>
<keyword evidence="3" id="KW-0238">DNA-binding</keyword>
<dbReference type="AlphaFoldDB" id="A0A031WFC1"/>
<dbReference type="GO" id="GO:0043565">
    <property type="term" value="F:sequence-specific DNA binding"/>
    <property type="evidence" value="ECO:0007669"/>
    <property type="project" value="InterPro"/>
</dbReference>
<dbReference type="SMART" id="SM00342">
    <property type="entry name" value="HTH_ARAC"/>
    <property type="match status" value="1"/>
</dbReference>
<evidence type="ECO:0000313" key="13">
    <source>
        <dbReference type="EMBL" id="SJS42071.1"/>
    </source>
</evidence>
<reference evidence="11" key="1">
    <citation type="submission" date="2014-07" db="EMBL/GenBank/DDBJ databases">
        <authorList>
            <person name="Monot Marc"/>
        </authorList>
    </citation>
    <scope>NUCLEOTIDE SEQUENCE</scope>
    <source>
        <strain evidence="11">7032989</strain>
        <strain evidence="10">7032994</strain>
    </source>
</reference>
<dbReference type="EMBL" id="DAEPXK010000016">
    <property type="protein sequence ID" value="HBH1542336.1"/>
    <property type="molecule type" value="Genomic_DNA"/>
</dbReference>
<feature type="domain" description="HTH araC/xylS-type" evidence="7">
    <location>
        <begin position="131"/>
        <end position="229"/>
    </location>
</feature>
<sequence length="232" mass="26870">MRRALIIDDEEAVLKIITHFIEMKDMPIKIVGKATSGDEAVDKIIGLEPDIVFIDIQMPIYNGLEVIEKTSHLSKKINFVVITAFNYFEYAQKALRLNVKDILLKPLDMKEFTKSVEKIIGYQYTNNDLLNEILEYINLNYSNDLKLNDCARLFLTNPSNISRIFKSNLNTTFISYLNHIRIEKSIELLENTTKSINEIAEIVGYNSLNNFYKNFKIEKGMTPKVYKLNTKN</sequence>
<dbReference type="GO" id="GO:0000160">
    <property type="term" value="P:phosphorelay signal transduction system"/>
    <property type="evidence" value="ECO:0007669"/>
    <property type="project" value="InterPro"/>
</dbReference>
<dbReference type="RefSeq" id="WP_003436119.1">
    <property type="nucleotide sequence ID" value="NZ_AP031492.1"/>
</dbReference>
<dbReference type="EMBL" id="FUPS01000006">
    <property type="protein sequence ID" value="SJS42071.1"/>
    <property type="molecule type" value="Genomic_DNA"/>
</dbReference>
<feature type="domain" description="Response regulatory" evidence="8">
    <location>
        <begin position="3"/>
        <end position="120"/>
    </location>
</feature>
<dbReference type="Gene3D" id="3.40.50.2300">
    <property type="match status" value="1"/>
</dbReference>
<dbReference type="Pfam" id="PF00072">
    <property type="entry name" value="Response_reg"/>
    <property type="match status" value="1"/>
</dbReference>
<evidence type="ECO:0000313" key="18">
    <source>
        <dbReference type="Proteomes" id="UP000411588"/>
    </source>
</evidence>
<evidence type="ECO:0000256" key="4">
    <source>
        <dbReference type="ARBA" id="ARBA00023163"/>
    </source>
</evidence>
<dbReference type="PATRIC" id="fig|1496.1373.peg.853"/>
<keyword evidence="4" id="KW-0804">Transcription</keyword>
<keyword evidence="2" id="KW-0805">Transcription regulation</keyword>
<dbReference type="InterPro" id="IPR001789">
    <property type="entry name" value="Sig_transdc_resp-reg_receiver"/>
</dbReference>
<dbReference type="GO" id="GO:0003700">
    <property type="term" value="F:DNA-binding transcription factor activity"/>
    <property type="evidence" value="ECO:0007669"/>
    <property type="project" value="InterPro"/>
</dbReference>
<reference evidence="12" key="2">
    <citation type="journal article" date="2018" name="Genome Biol.">
        <title>SKESA: strategic k-mer extension for scrupulous assemblies.</title>
        <authorList>
            <person name="Souvorov A."/>
            <person name="Agarwala R."/>
            <person name="Lipman D.J."/>
        </authorList>
    </citation>
    <scope>NUCLEOTIDE SEQUENCE</scope>
    <source>
        <strain evidence="12">HN1000</strain>
    </source>
</reference>
<dbReference type="CDD" id="cd17536">
    <property type="entry name" value="REC_YesN-like"/>
    <property type="match status" value="1"/>
</dbReference>
<dbReference type="InterPro" id="IPR018060">
    <property type="entry name" value="HTH_AraC"/>
</dbReference>